<keyword evidence="1" id="KW-0812">Transmembrane</keyword>
<feature type="transmembrane region" description="Helical" evidence="1">
    <location>
        <begin position="20"/>
        <end position="40"/>
    </location>
</feature>
<dbReference type="PANTHER" id="PTHR12147:SF26">
    <property type="entry name" value="PEPTIDASE M28 DOMAIN-CONTAINING PROTEIN"/>
    <property type="match status" value="1"/>
</dbReference>
<keyword evidence="1" id="KW-1133">Transmembrane helix</keyword>
<feature type="transmembrane region" description="Helical" evidence="1">
    <location>
        <begin position="447"/>
        <end position="465"/>
    </location>
</feature>
<sequence>MTSPSTPTDNVPQPARRSSLVLPSLLILCVFLLLTALTVWRTSPPPAVPVTAPDTEFSSARAMAHLEPIAREVHPTGSPGHDRVRDYLTEQISALGLTPEIQRTTAVYQMPQVTYDRTGTVQNILTRIPGSDPTGQAVLLIAHYDSSISSFGANRDGTGVAALLETMRALQAGPAPKQDILFLFTDATEAYMLGAKAFADEHPWAREVGVAFNFDARGSGGPAVLFETSANNSWLVREFAEAAPHPFGNSLLTPLYALFGFYSDLTLVKQQLDVPGLNFAYADELQHYHSAIDSVEHVDERSLQHQGEYALSLARHFGNLDLSAAKSTGNSIYFNLFGDVLIRYPQSFALPLAVLTLLLGGALLVSSVRKQRATVKGVLGGSLIFLLSLAVAAVVPMLVKMGLTAVVDSYALTNHDELYLIAFTALTVATVSAVYAGLGKKRTLPNLILGAVLVWLLPMMASAILLPGGSYLFTLPLLIALPGLWLVIKQQDRPLPGSRLAIIALTLLPALLLITQAVHLLFILAGHDYPAAPAILTALLLGLLLPLWQPGLPRRRILPITSAVAGVVVLVIAVLQPAYSAEQPKWNSLMYGYDADAGQGYYATINKSLDPFLSEHIKNPEPSGFNRFYPKGITSKPFLESTAPNAQLAPAKAEVLSDSRVGDVRKLRLRITSPERTLYTAVSLESNEPLTKAEVNGKSMQNEDPVPNRWEFYYFAPGDGFDVTVGLQPTQKLDVRLVDTRSGFPSSLDIKRPADMVPNYYSDFSFVAKTYHY</sequence>
<dbReference type="Pfam" id="PF04389">
    <property type="entry name" value="Peptidase_M28"/>
    <property type="match status" value="1"/>
</dbReference>
<feature type="transmembrane region" description="Helical" evidence="1">
    <location>
        <begin position="378"/>
        <end position="398"/>
    </location>
</feature>
<evidence type="ECO:0000313" key="4">
    <source>
        <dbReference type="Proteomes" id="UP001208017"/>
    </source>
</evidence>
<dbReference type="SUPFAM" id="SSF53187">
    <property type="entry name" value="Zn-dependent exopeptidases"/>
    <property type="match status" value="1"/>
</dbReference>
<organism evidence="3 4">
    <name type="scientific">Tumebacillus lacus</name>
    <dbReference type="NCBI Taxonomy" id="2995335"/>
    <lineage>
        <taxon>Bacteria</taxon>
        <taxon>Bacillati</taxon>
        <taxon>Bacillota</taxon>
        <taxon>Bacilli</taxon>
        <taxon>Bacillales</taxon>
        <taxon>Alicyclobacillaceae</taxon>
        <taxon>Tumebacillus</taxon>
    </lineage>
</organism>
<evidence type="ECO:0000256" key="1">
    <source>
        <dbReference type="SAM" id="Phobius"/>
    </source>
</evidence>
<dbReference type="InterPro" id="IPR007484">
    <property type="entry name" value="Peptidase_M28"/>
</dbReference>
<dbReference type="RefSeq" id="WP_267151754.1">
    <property type="nucleotide sequence ID" value="NZ_JAPMLT010000005.1"/>
</dbReference>
<evidence type="ECO:0000259" key="2">
    <source>
        <dbReference type="Pfam" id="PF04389"/>
    </source>
</evidence>
<keyword evidence="1" id="KW-0472">Membrane</keyword>
<reference evidence="3 4" key="1">
    <citation type="submission" date="2022-11" db="EMBL/GenBank/DDBJ databases">
        <title>Study of microbial diversity in lake waters.</title>
        <authorList>
            <person name="Zhang J."/>
        </authorList>
    </citation>
    <scope>NUCLEOTIDE SEQUENCE [LARGE SCALE GENOMIC DNA]</scope>
    <source>
        <strain evidence="3 4">DT12</strain>
    </source>
</reference>
<evidence type="ECO:0000313" key="3">
    <source>
        <dbReference type="EMBL" id="MCX7570501.1"/>
    </source>
</evidence>
<proteinExistence type="predicted"/>
<protein>
    <submittedName>
        <fullName evidence="3">M28 family peptidase</fullName>
    </submittedName>
</protein>
<feature type="transmembrane region" description="Helical" evidence="1">
    <location>
        <begin position="348"/>
        <end position="366"/>
    </location>
</feature>
<feature type="transmembrane region" description="Helical" evidence="1">
    <location>
        <begin position="531"/>
        <end position="548"/>
    </location>
</feature>
<feature type="transmembrane region" description="Helical" evidence="1">
    <location>
        <begin position="471"/>
        <end position="488"/>
    </location>
</feature>
<name>A0ABT3X4G4_9BACL</name>
<dbReference type="EMBL" id="JAPMLT010000005">
    <property type="protein sequence ID" value="MCX7570501.1"/>
    <property type="molecule type" value="Genomic_DNA"/>
</dbReference>
<feature type="transmembrane region" description="Helical" evidence="1">
    <location>
        <begin position="500"/>
        <end position="525"/>
    </location>
</feature>
<feature type="domain" description="Peptidase M28" evidence="2">
    <location>
        <begin position="123"/>
        <end position="313"/>
    </location>
</feature>
<dbReference type="InterPro" id="IPR045175">
    <property type="entry name" value="M28_fam"/>
</dbReference>
<dbReference type="PANTHER" id="PTHR12147">
    <property type="entry name" value="METALLOPEPTIDASE M28 FAMILY MEMBER"/>
    <property type="match status" value="1"/>
</dbReference>
<dbReference type="Gene3D" id="3.40.630.10">
    <property type="entry name" value="Zn peptidases"/>
    <property type="match status" value="1"/>
</dbReference>
<feature type="transmembrane region" description="Helical" evidence="1">
    <location>
        <begin position="560"/>
        <end position="579"/>
    </location>
</feature>
<keyword evidence="4" id="KW-1185">Reference proteome</keyword>
<comment type="caution">
    <text evidence="3">The sequence shown here is derived from an EMBL/GenBank/DDBJ whole genome shotgun (WGS) entry which is preliminary data.</text>
</comment>
<feature type="transmembrane region" description="Helical" evidence="1">
    <location>
        <begin position="418"/>
        <end position="438"/>
    </location>
</feature>
<accession>A0ABT3X4G4</accession>
<dbReference type="Proteomes" id="UP001208017">
    <property type="component" value="Unassembled WGS sequence"/>
</dbReference>
<gene>
    <name evidence="3" type="ORF">OS242_11060</name>
</gene>